<comment type="caution">
    <text evidence="2">The sequence shown here is derived from an EMBL/GenBank/DDBJ whole genome shotgun (WGS) entry which is preliminary data.</text>
</comment>
<dbReference type="RefSeq" id="WP_154694082.1">
    <property type="nucleotide sequence ID" value="NZ_BJCL01000004.1"/>
</dbReference>
<proteinExistence type="predicted"/>
<organism evidence="2 3">
    <name type="scientific">Pseudaquabacterium pictum</name>
    <dbReference type="NCBI Taxonomy" id="2315236"/>
    <lineage>
        <taxon>Bacteria</taxon>
        <taxon>Pseudomonadati</taxon>
        <taxon>Pseudomonadota</taxon>
        <taxon>Betaproteobacteria</taxon>
        <taxon>Burkholderiales</taxon>
        <taxon>Sphaerotilaceae</taxon>
        <taxon>Pseudaquabacterium</taxon>
    </lineage>
</organism>
<gene>
    <name evidence="2" type="ORF">AQPW35_21410</name>
</gene>
<keyword evidence="1" id="KW-1133">Transmembrane helix</keyword>
<keyword evidence="1" id="KW-0472">Membrane</keyword>
<protein>
    <submittedName>
        <fullName evidence="2">Uncharacterized protein</fullName>
    </submittedName>
</protein>
<name>A0A480AQH4_9BURK</name>
<evidence type="ECO:0000313" key="2">
    <source>
        <dbReference type="EMBL" id="GCL63060.1"/>
    </source>
</evidence>
<evidence type="ECO:0000313" key="3">
    <source>
        <dbReference type="Proteomes" id="UP000301751"/>
    </source>
</evidence>
<feature type="transmembrane region" description="Helical" evidence="1">
    <location>
        <begin position="21"/>
        <end position="45"/>
    </location>
</feature>
<keyword evidence="1" id="KW-0812">Transmembrane</keyword>
<evidence type="ECO:0000256" key="1">
    <source>
        <dbReference type="SAM" id="Phobius"/>
    </source>
</evidence>
<sequence length="46" mass="5347">MRLTHLFWPPDRKLFRRHSRWRGALPAIAAMLVAVLAVAVGHVSWR</sequence>
<dbReference type="AlphaFoldDB" id="A0A480AQH4"/>
<reference evidence="3" key="1">
    <citation type="submission" date="2019-03" db="EMBL/GenBank/DDBJ databases">
        <title>Aquabacterium pictum sp.nov., the first bacteriochlorophyll a-containing freshwater bacterium in the genus Aquabacterium of the class Betaproteobacteria.</title>
        <authorList>
            <person name="Hirose S."/>
            <person name="Tank M."/>
            <person name="Hara E."/>
            <person name="Tamaki H."/>
            <person name="Takaichi S."/>
            <person name="Haruta S."/>
            <person name="Hanada S."/>
        </authorList>
    </citation>
    <scope>NUCLEOTIDE SEQUENCE [LARGE SCALE GENOMIC DNA]</scope>
    <source>
        <strain evidence="3">W35</strain>
    </source>
</reference>
<keyword evidence="3" id="KW-1185">Reference proteome</keyword>
<dbReference type="Proteomes" id="UP000301751">
    <property type="component" value="Unassembled WGS sequence"/>
</dbReference>
<dbReference type="EMBL" id="BJCL01000004">
    <property type="protein sequence ID" value="GCL63060.1"/>
    <property type="molecule type" value="Genomic_DNA"/>
</dbReference>
<accession>A0A480AQH4</accession>